<organism evidence="1 2">
    <name type="scientific">Pelagomonas calceolata</name>
    <dbReference type="NCBI Taxonomy" id="35677"/>
    <lineage>
        <taxon>Eukaryota</taxon>
        <taxon>Sar</taxon>
        <taxon>Stramenopiles</taxon>
        <taxon>Ochrophyta</taxon>
        <taxon>Pelagophyceae</taxon>
        <taxon>Pelagomonadales</taxon>
        <taxon>Pelagomonadaceae</taxon>
        <taxon>Pelagomonas</taxon>
    </lineage>
</organism>
<protein>
    <submittedName>
        <fullName evidence="1">Uncharacterized protein</fullName>
    </submittedName>
</protein>
<dbReference type="AlphaFoldDB" id="A0A8J2SB55"/>
<gene>
    <name evidence="1" type="ORF">PECAL_2P00040</name>
</gene>
<reference evidence="1" key="1">
    <citation type="submission" date="2021-11" db="EMBL/GenBank/DDBJ databases">
        <authorList>
            <consortium name="Genoscope - CEA"/>
            <person name="William W."/>
        </authorList>
    </citation>
    <scope>NUCLEOTIDE SEQUENCE</scope>
</reference>
<name>A0A8J2SB55_9STRA</name>
<proteinExistence type="predicted"/>
<evidence type="ECO:0000313" key="1">
    <source>
        <dbReference type="EMBL" id="CAH0367011.1"/>
    </source>
</evidence>
<sequence>MAEQHDEVEAIAAALASDPRALEAYNSASPAHLLDLLARACAAGRADVSVFASSALLAAARRGALPHEHWETALSVCAAPNCAEAARSQCARALAAAAARSPTALDDALALGQRGGIACWTALATECPHRGGDGATRWANVAAAALDAAAQAGDTIEAVACAARWLETGACLRRGGTGERPGASPLGAGGGALARSVGAAAASGDARAARAACEVLEAAAAAGSLRPGDDAELEALGAAHAQARSSTANADPAATRARRRFAACLARVDAVATGRCARPWDAGVLAEVAEGCVGTDAAAAEACCAAWSALVLTGGGARRLADRRPALLERTRDLAPRLVARVVWPRGGLADAPEPLDEADDDANAALHGDDAAALPENAGAWTESLEWDAYRRLRDAFLGECLRSTSDALGAARYVEAVLAGARRVDANDADVLAAAARCLSLAGPLLARGASDDAAASTALSNAVHACVAAAAAAPPGPRQARLVAATALLLGGVHKWLCDDDARLTEALQFLAYSTHVVGGAGHACRAARAVLQRCYAAAVVRTRGGAARLVADAALPALAEAAEASTAPPDGARAAFYRALGAAALWPGRDGADHDTRAAAVVALAAPAAARLGGAGAAQGRDLRVVAALVREATRHGAQRAEAAVADATLGAVRARWHAAAGAGDEPGGALEDCAAAFAAAAAPHVVLGVLEILATAPYCDGRALRVVSEVTDRWGARAEAALAGNGNGGGADGGAAVERLARGLAVAVPAVIAAAPAGDEAGRALLTLAAAAAAHCPSVLADGGAALPAALAAAARELPRHRESPAAATAACALLTALGAFAPDGEAEAESMAGADNAAGASASAVAAKSAAVRRARAAPAVRAALGPVGPALVEHCVAPAFEASPPLLPRDRGSALLALHALAPDDVAALAATIASRLRPDLAPELAAALALAREKGRTAARRQLIAVFSKAALDAPPPPP</sequence>
<accession>A0A8J2SB55</accession>
<evidence type="ECO:0000313" key="2">
    <source>
        <dbReference type="Proteomes" id="UP000789595"/>
    </source>
</evidence>
<dbReference type="EMBL" id="CAKKNE010000002">
    <property type="protein sequence ID" value="CAH0367011.1"/>
    <property type="molecule type" value="Genomic_DNA"/>
</dbReference>
<dbReference type="Proteomes" id="UP000789595">
    <property type="component" value="Unassembled WGS sequence"/>
</dbReference>
<comment type="caution">
    <text evidence="1">The sequence shown here is derived from an EMBL/GenBank/DDBJ whole genome shotgun (WGS) entry which is preliminary data.</text>
</comment>
<keyword evidence="2" id="KW-1185">Reference proteome</keyword>